<reference evidence="1 2" key="1">
    <citation type="submission" date="2018-06" db="EMBL/GenBank/DDBJ databases">
        <authorList>
            <consortium name="Pathogen Informatics"/>
            <person name="Doyle S."/>
        </authorList>
    </citation>
    <scope>NUCLEOTIDE SEQUENCE [LARGE SCALE GENOMIC DNA]</scope>
    <source>
        <strain evidence="1 2">NCTC11685</strain>
    </source>
</reference>
<dbReference type="EMBL" id="UGMS01000002">
    <property type="protein sequence ID" value="STW71311.1"/>
    <property type="molecule type" value="Genomic_DNA"/>
</dbReference>
<accession>A0A7H4PGK7</accession>
<sequence length="73" mass="8224">MRVPANHRFRVAALHQFLHLFRLMKTDGNMFLKVQSNLESAQQAFVIAALVSRQHMHLLIALGNQIHHPSAGG</sequence>
<evidence type="ECO:0000313" key="1">
    <source>
        <dbReference type="EMBL" id="STW71311.1"/>
    </source>
</evidence>
<dbReference type="AlphaFoldDB" id="A0A7H4PGK7"/>
<dbReference type="Proteomes" id="UP000254863">
    <property type="component" value="Unassembled WGS sequence"/>
</dbReference>
<name>A0A7H4PGK7_9ENTR</name>
<evidence type="ECO:0000313" key="2">
    <source>
        <dbReference type="Proteomes" id="UP000254863"/>
    </source>
</evidence>
<proteinExistence type="predicted"/>
<organism evidence="1 2">
    <name type="scientific">Klebsiella michiganensis</name>
    <dbReference type="NCBI Taxonomy" id="1134687"/>
    <lineage>
        <taxon>Bacteria</taxon>
        <taxon>Pseudomonadati</taxon>
        <taxon>Pseudomonadota</taxon>
        <taxon>Gammaproteobacteria</taxon>
        <taxon>Enterobacterales</taxon>
        <taxon>Enterobacteriaceae</taxon>
        <taxon>Klebsiella/Raoultella group</taxon>
        <taxon>Klebsiella</taxon>
    </lineage>
</organism>
<protein>
    <submittedName>
        <fullName evidence="1">Uncharacterized protein</fullName>
    </submittedName>
</protein>
<gene>
    <name evidence="1" type="ORF">NCTC11685_04797</name>
</gene>
<comment type="caution">
    <text evidence="1">The sequence shown here is derived from an EMBL/GenBank/DDBJ whole genome shotgun (WGS) entry which is preliminary data.</text>
</comment>